<dbReference type="EMBL" id="GBRH01197634">
    <property type="protein sequence ID" value="JAE00262.1"/>
    <property type="molecule type" value="Transcribed_RNA"/>
</dbReference>
<evidence type="ECO:0000313" key="2">
    <source>
        <dbReference type="EMBL" id="JAE00262.1"/>
    </source>
</evidence>
<evidence type="ECO:0000256" key="1">
    <source>
        <dbReference type="SAM" id="MobiDB-lite"/>
    </source>
</evidence>
<sequence>MTCWCRGRPTSQWSMRRGRSAGRRRW</sequence>
<organism evidence="2">
    <name type="scientific">Arundo donax</name>
    <name type="common">Giant reed</name>
    <name type="synonym">Donax arundinaceus</name>
    <dbReference type="NCBI Taxonomy" id="35708"/>
    <lineage>
        <taxon>Eukaryota</taxon>
        <taxon>Viridiplantae</taxon>
        <taxon>Streptophyta</taxon>
        <taxon>Embryophyta</taxon>
        <taxon>Tracheophyta</taxon>
        <taxon>Spermatophyta</taxon>
        <taxon>Magnoliopsida</taxon>
        <taxon>Liliopsida</taxon>
        <taxon>Poales</taxon>
        <taxon>Poaceae</taxon>
        <taxon>PACMAD clade</taxon>
        <taxon>Arundinoideae</taxon>
        <taxon>Arundineae</taxon>
        <taxon>Arundo</taxon>
    </lineage>
</organism>
<reference evidence="2" key="2">
    <citation type="journal article" date="2015" name="Data Brief">
        <title>Shoot transcriptome of the giant reed, Arundo donax.</title>
        <authorList>
            <person name="Barrero R.A."/>
            <person name="Guerrero F.D."/>
            <person name="Moolhuijzen P."/>
            <person name="Goolsby J.A."/>
            <person name="Tidwell J."/>
            <person name="Bellgard S.E."/>
            <person name="Bellgard M.I."/>
        </authorList>
    </citation>
    <scope>NUCLEOTIDE SEQUENCE</scope>
    <source>
        <tissue evidence="2">Shoot tissue taken approximately 20 cm above the soil surface</tissue>
    </source>
</reference>
<feature type="region of interest" description="Disordered" evidence="1">
    <location>
        <begin position="1"/>
        <end position="26"/>
    </location>
</feature>
<reference evidence="2" key="1">
    <citation type="submission" date="2014-09" db="EMBL/GenBank/DDBJ databases">
        <authorList>
            <person name="Magalhaes I.L.F."/>
            <person name="Oliveira U."/>
            <person name="Santos F.R."/>
            <person name="Vidigal T.H.D.A."/>
            <person name="Brescovit A.D."/>
            <person name="Santos A.J."/>
        </authorList>
    </citation>
    <scope>NUCLEOTIDE SEQUENCE</scope>
    <source>
        <tissue evidence="2">Shoot tissue taken approximately 20 cm above the soil surface</tissue>
    </source>
</reference>
<proteinExistence type="predicted"/>
<name>A0A0A9EJJ0_ARUDO</name>
<protein>
    <submittedName>
        <fullName evidence="2">CLPP5</fullName>
    </submittedName>
</protein>
<accession>A0A0A9EJJ0</accession>
<dbReference type="AlphaFoldDB" id="A0A0A9EJJ0"/>
<feature type="compositionally biased region" description="Basic residues" evidence="1">
    <location>
        <begin position="16"/>
        <end position="26"/>
    </location>
</feature>